<dbReference type="Proteomes" id="UP000288216">
    <property type="component" value="Unassembled WGS sequence"/>
</dbReference>
<dbReference type="EMBL" id="BFAA01017375">
    <property type="protein sequence ID" value="GCB74820.1"/>
    <property type="molecule type" value="Genomic_DNA"/>
</dbReference>
<reference evidence="1 2" key="1">
    <citation type="journal article" date="2018" name="Nat. Ecol. Evol.">
        <title>Shark genomes provide insights into elasmobranch evolution and the origin of vertebrates.</title>
        <authorList>
            <person name="Hara Y"/>
            <person name="Yamaguchi K"/>
            <person name="Onimaru K"/>
            <person name="Kadota M"/>
            <person name="Koyanagi M"/>
            <person name="Keeley SD"/>
            <person name="Tatsumi K"/>
            <person name="Tanaka K"/>
            <person name="Motone F"/>
            <person name="Kageyama Y"/>
            <person name="Nozu R"/>
            <person name="Adachi N"/>
            <person name="Nishimura O"/>
            <person name="Nakagawa R"/>
            <person name="Tanegashima C"/>
            <person name="Kiyatake I"/>
            <person name="Matsumoto R"/>
            <person name="Murakumo K"/>
            <person name="Nishida K"/>
            <person name="Terakita A"/>
            <person name="Kuratani S"/>
            <person name="Sato K"/>
            <person name="Hyodo S Kuraku.S."/>
        </authorList>
    </citation>
    <scope>NUCLEOTIDE SEQUENCE [LARGE SCALE GENOMIC DNA]</scope>
</reference>
<comment type="caution">
    <text evidence="1">The sequence shown here is derived from an EMBL/GenBank/DDBJ whole genome shotgun (WGS) entry which is preliminary data.</text>
</comment>
<proteinExistence type="predicted"/>
<accession>A0A401PNU5</accession>
<evidence type="ECO:0000313" key="1">
    <source>
        <dbReference type="EMBL" id="GCB74820.1"/>
    </source>
</evidence>
<organism evidence="1 2">
    <name type="scientific">Scyliorhinus torazame</name>
    <name type="common">Cloudy catshark</name>
    <name type="synonym">Catulus torazame</name>
    <dbReference type="NCBI Taxonomy" id="75743"/>
    <lineage>
        <taxon>Eukaryota</taxon>
        <taxon>Metazoa</taxon>
        <taxon>Chordata</taxon>
        <taxon>Craniata</taxon>
        <taxon>Vertebrata</taxon>
        <taxon>Chondrichthyes</taxon>
        <taxon>Elasmobranchii</taxon>
        <taxon>Galeomorphii</taxon>
        <taxon>Galeoidea</taxon>
        <taxon>Carcharhiniformes</taxon>
        <taxon>Scyliorhinidae</taxon>
        <taxon>Scyliorhinus</taxon>
    </lineage>
</organism>
<evidence type="ECO:0000313" key="2">
    <source>
        <dbReference type="Proteomes" id="UP000288216"/>
    </source>
</evidence>
<gene>
    <name evidence="1" type="ORF">scyTo_0020800</name>
</gene>
<keyword evidence="2" id="KW-1185">Reference proteome</keyword>
<sequence length="97" mass="10770">MGFPHPFAQLNDVLCLQACTRASIPEDAWDRQLPRMWLLSGGGGFPLQPEPPGVHRLRLPADGGVAHVDALRGMLLPRLWVIPWSESTVLPVIERLK</sequence>
<protein>
    <submittedName>
        <fullName evidence="1">Uncharacterized protein</fullName>
    </submittedName>
</protein>
<dbReference type="AlphaFoldDB" id="A0A401PNU5"/>
<name>A0A401PNU5_SCYTO</name>